<feature type="transmembrane region" description="Helical" evidence="6">
    <location>
        <begin position="23"/>
        <end position="42"/>
    </location>
</feature>
<dbReference type="RefSeq" id="WP_328823546.1">
    <property type="nucleotide sequence ID" value="NZ_JACGWT010000001.1"/>
</dbReference>
<evidence type="ECO:0000256" key="2">
    <source>
        <dbReference type="ARBA" id="ARBA00022475"/>
    </source>
</evidence>
<feature type="domain" description="Major facilitator superfamily (MFS) profile" evidence="7">
    <location>
        <begin position="173"/>
        <end position="422"/>
    </location>
</feature>
<sequence length="422" mass="42204">MTAQETDRDGPSRAGERSPTARAAWRLVVGLGVTSLAADMVYEGARSVYGPLLASLGAGATLVGLVGGVGEAVALVARLFTGARADRSGRYWGWTLAGYLLTALSVPLLAVTPWLGGAGLAAGVALILLERFGKAVRSPAKTVLLARASQVVGLGRGFGVHKALDQLGAVAGPLLVAGLAALTGGLATGLATLAVPGAVSVAVVLVLRARDRGADRAPGSAPARPAAPGPVPGTTGGLPRTFWLYAITAALSTAGLVSWAVIGYHLVQSRLVGAAAVPVLYAVAMGAGGLAALAAGPLYDRWHGRILLALPVLVIAVPLTAFGSGLPVVVAGVVVWGAATGLQDSTVKALVADQVEPARRGTAYGLFAAVQGGAAVLGGLVAGALSGRSLPALVGYVVATQVVGALVLLWVLRRSPQTRTRR</sequence>
<dbReference type="InterPro" id="IPR011701">
    <property type="entry name" value="MFS"/>
</dbReference>
<feature type="transmembrane region" description="Helical" evidence="6">
    <location>
        <begin position="188"/>
        <end position="207"/>
    </location>
</feature>
<dbReference type="InterPro" id="IPR020846">
    <property type="entry name" value="MFS_dom"/>
</dbReference>
<dbReference type="GO" id="GO:0005886">
    <property type="term" value="C:plasma membrane"/>
    <property type="evidence" value="ECO:0007669"/>
    <property type="project" value="UniProtKB-SubCell"/>
</dbReference>
<dbReference type="CDD" id="cd17370">
    <property type="entry name" value="MFS_MJ1317_like"/>
    <property type="match status" value="1"/>
</dbReference>
<dbReference type="InterPro" id="IPR052425">
    <property type="entry name" value="Uncharacterized_MFS-type"/>
</dbReference>
<dbReference type="SUPFAM" id="SSF103473">
    <property type="entry name" value="MFS general substrate transporter"/>
    <property type="match status" value="1"/>
</dbReference>
<dbReference type="PROSITE" id="PS50850">
    <property type="entry name" value="MFS"/>
    <property type="match status" value="1"/>
</dbReference>
<evidence type="ECO:0000256" key="3">
    <source>
        <dbReference type="ARBA" id="ARBA00022692"/>
    </source>
</evidence>
<keyword evidence="4 6" id="KW-1133">Transmembrane helix</keyword>
<dbReference type="EMBL" id="JACGWT010000001">
    <property type="protein sequence ID" value="MBA8792546.1"/>
    <property type="molecule type" value="Genomic_DNA"/>
</dbReference>
<dbReference type="PANTHER" id="PTHR42688">
    <property type="entry name" value="CONSERVED PROTEIN"/>
    <property type="match status" value="1"/>
</dbReference>
<evidence type="ECO:0000256" key="4">
    <source>
        <dbReference type="ARBA" id="ARBA00022989"/>
    </source>
</evidence>
<keyword evidence="2" id="KW-1003">Cell membrane</keyword>
<dbReference type="Proteomes" id="UP000523079">
    <property type="component" value="Unassembled WGS sequence"/>
</dbReference>
<feature type="transmembrane region" description="Helical" evidence="6">
    <location>
        <begin position="306"/>
        <end position="323"/>
    </location>
</feature>
<feature type="transmembrane region" description="Helical" evidence="6">
    <location>
        <begin position="54"/>
        <end position="79"/>
    </location>
</feature>
<evidence type="ECO:0000256" key="5">
    <source>
        <dbReference type="ARBA" id="ARBA00023136"/>
    </source>
</evidence>
<keyword evidence="3 6" id="KW-0812">Transmembrane</keyword>
<evidence type="ECO:0000313" key="8">
    <source>
        <dbReference type="EMBL" id="MBA8792546.1"/>
    </source>
</evidence>
<comment type="caution">
    <text evidence="8">The sequence shown here is derived from an EMBL/GenBank/DDBJ whole genome shotgun (WGS) entry which is preliminary data.</text>
</comment>
<accession>A0A7W3INX8</accession>
<dbReference type="InterPro" id="IPR036259">
    <property type="entry name" value="MFS_trans_sf"/>
</dbReference>
<keyword evidence="5 6" id="KW-0472">Membrane</keyword>
<dbReference type="GO" id="GO:0022857">
    <property type="term" value="F:transmembrane transporter activity"/>
    <property type="evidence" value="ECO:0007669"/>
    <property type="project" value="InterPro"/>
</dbReference>
<evidence type="ECO:0000259" key="7">
    <source>
        <dbReference type="PROSITE" id="PS50850"/>
    </source>
</evidence>
<gene>
    <name evidence="8" type="ORF">FHX74_000140</name>
</gene>
<protein>
    <recommendedName>
        <fullName evidence="7">Major facilitator superfamily (MFS) profile domain-containing protein</fullName>
    </recommendedName>
</protein>
<proteinExistence type="predicted"/>
<name>A0A7W3INX8_9ACTN</name>
<organism evidence="8 9">
    <name type="scientific">Microlunatus kandeliicorticis</name>
    <dbReference type="NCBI Taxonomy" id="1759536"/>
    <lineage>
        <taxon>Bacteria</taxon>
        <taxon>Bacillati</taxon>
        <taxon>Actinomycetota</taxon>
        <taxon>Actinomycetes</taxon>
        <taxon>Propionibacteriales</taxon>
        <taxon>Propionibacteriaceae</taxon>
        <taxon>Microlunatus</taxon>
    </lineage>
</organism>
<dbReference type="Pfam" id="PF07690">
    <property type="entry name" value="MFS_1"/>
    <property type="match status" value="1"/>
</dbReference>
<evidence type="ECO:0000256" key="1">
    <source>
        <dbReference type="ARBA" id="ARBA00004651"/>
    </source>
</evidence>
<feature type="transmembrane region" description="Helical" evidence="6">
    <location>
        <begin position="91"/>
        <end position="108"/>
    </location>
</feature>
<feature type="transmembrane region" description="Helical" evidence="6">
    <location>
        <begin position="279"/>
        <end position="299"/>
    </location>
</feature>
<comment type="subcellular location">
    <subcellularLocation>
        <location evidence="1">Cell membrane</location>
        <topology evidence="1">Multi-pass membrane protein</topology>
    </subcellularLocation>
</comment>
<dbReference type="AlphaFoldDB" id="A0A7W3INX8"/>
<feature type="transmembrane region" description="Helical" evidence="6">
    <location>
        <begin position="363"/>
        <end position="387"/>
    </location>
</feature>
<keyword evidence="9" id="KW-1185">Reference proteome</keyword>
<reference evidence="8 9" key="1">
    <citation type="submission" date="2020-07" db="EMBL/GenBank/DDBJ databases">
        <title>Sequencing the genomes of 1000 actinobacteria strains.</title>
        <authorList>
            <person name="Klenk H.-P."/>
        </authorList>
    </citation>
    <scope>NUCLEOTIDE SEQUENCE [LARGE SCALE GENOMIC DNA]</scope>
    <source>
        <strain evidence="8 9">DSM 100723</strain>
    </source>
</reference>
<feature type="transmembrane region" description="Helical" evidence="6">
    <location>
        <begin position="393"/>
        <end position="412"/>
    </location>
</feature>
<dbReference type="Gene3D" id="1.20.1250.20">
    <property type="entry name" value="MFS general substrate transporter like domains"/>
    <property type="match status" value="2"/>
</dbReference>
<feature type="transmembrane region" description="Helical" evidence="6">
    <location>
        <begin position="329"/>
        <end position="351"/>
    </location>
</feature>
<feature type="transmembrane region" description="Helical" evidence="6">
    <location>
        <begin position="242"/>
        <end position="267"/>
    </location>
</feature>
<evidence type="ECO:0000256" key="6">
    <source>
        <dbReference type="SAM" id="Phobius"/>
    </source>
</evidence>
<dbReference type="PANTHER" id="PTHR42688:SF1">
    <property type="entry name" value="BLR5212 PROTEIN"/>
    <property type="match status" value="1"/>
</dbReference>
<evidence type="ECO:0000313" key="9">
    <source>
        <dbReference type="Proteomes" id="UP000523079"/>
    </source>
</evidence>